<sequence length="594" mass="67263">MIKGIVVFMLTVLHTLICPEADIEHCAEMYFRGGMPGVEASGAGFSLPDNVLLSADTFYNSLSVGKWKSLGTISSLSLMLRVRGQLVLELWHHAADGASSCLQTYEFEEPQARTHVLPVPEWSGMAEGMLFLRLKGKKQAVVEQLCFATDAPPLMQPKLGVVITHFNRVAYVTRSIARVRQTLLSDPRYQRAIDFIVVDNSDTLDPTELKGAQIIPNQNYGGSGGFARGLLYLKDQNTYTHCLFMDDDISCEVESIRRAYAVLSYSPDPKIGLAGVLLDAQKPWSVQEKGAEFHQGLFRPLHQNEEVRSVPSLLALEKDKGNPVYGGWWFFAFRLDAVDYYPFPFFVRGDDALFGLINRFNVFTLNGIACFSDHFLSKETAFTRYLGFRASLAVFLMEDGGSVTAALKLLSASFLWCALSYRYQSAKAITLALRDVSKGVSFWRRALTYPPSLKEIGREQSRAEEAAYFTAHPFVEKAGSESRFRKMARAATLNGHLLPDVFIRKTPVYVGEYTLGLLSSVFLRQRVIYRKYETQSVFEEQLNRKTFWDNVWAFAWHAVWFAVRFRALARDYRVNAKQLCSEHFWRSVYAQKKP</sequence>
<organism evidence="1 2">
    <name type="scientific">Acetobacter tropicalis</name>
    <dbReference type="NCBI Taxonomy" id="104102"/>
    <lineage>
        <taxon>Bacteria</taxon>
        <taxon>Pseudomonadati</taxon>
        <taxon>Pseudomonadota</taxon>
        <taxon>Alphaproteobacteria</taxon>
        <taxon>Acetobacterales</taxon>
        <taxon>Acetobacteraceae</taxon>
        <taxon>Acetobacter</taxon>
    </lineage>
</organism>
<evidence type="ECO:0000313" key="1">
    <source>
        <dbReference type="EMBL" id="ATJ91033.1"/>
    </source>
</evidence>
<dbReference type="InterPro" id="IPR029044">
    <property type="entry name" value="Nucleotide-diphossugar_trans"/>
</dbReference>
<dbReference type="EMBL" id="CP022699">
    <property type="protein sequence ID" value="ATJ91033.1"/>
    <property type="molecule type" value="Genomic_DNA"/>
</dbReference>
<dbReference type="Proteomes" id="UP000220394">
    <property type="component" value="Chromosome"/>
</dbReference>
<keyword evidence="1" id="KW-0808">Transferase</keyword>
<evidence type="ECO:0000313" key="2">
    <source>
        <dbReference type="Proteomes" id="UP000220394"/>
    </source>
</evidence>
<protein>
    <submittedName>
        <fullName evidence="1">Glycosyl transferase</fullName>
    </submittedName>
</protein>
<reference evidence="1 2" key="1">
    <citation type="submission" date="2017-08" db="EMBL/GenBank/DDBJ databases">
        <title>Complete Genome Sequence of Acetobacter tropicalis Oregon-R-modENCODE STRAIN BDGP1, an acetic acid bacterium isolated from Drosophila melanogaster gut.</title>
        <authorList>
            <person name="Wan K.H."/>
            <person name="Yu C."/>
            <person name="Park S."/>
            <person name="Hammonds A.S."/>
            <person name="Booth B.W."/>
            <person name="Celniker S.E."/>
        </authorList>
    </citation>
    <scope>NUCLEOTIDE SEQUENCE [LARGE SCALE GENOMIC DNA]</scope>
    <source>
        <strain evidence="1 2">BDGP1</strain>
    </source>
</reference>
<dbReference type="GO" id="GO:0016740">
    <property type="term" value="F:transferase activity"/>
    <property type="evidence" value="ECO:0007669"/>
    <property type="project" value="UniProtKB-KW"/>
</dbReference>
<dbReference type="Gene3D" id="3.90.550.60">
    <property type="match status" value="1"/>
</dbReference>
<name>A0A291PHR4_9PROT</name>
<dbReference type="KEGG" id="ato:CIW82_10385"/>
<dbReference type="SUPFAM" id="SSF53448">
    <property type="entry name" value="Nucleotide-diphospho-sugar transferases"/>
    <property type="match status" value="1"/>
</dbReference>
<proteinExistence type="predicted"/>
<accession>A0A291PHR4</accession>
<gene>
    <name evidence="1" type="ORF">CIW82_10385</name>
</gene>
<dbReference type="AlphaFoldDB" id="A0A291PHR4"/>